<evidence type="ECO:0000256" key="2">
    <source>
        <dbReference type="ARBA" id="ARBA00011062"/>
    </source>
</evidence>
<proteinExistence type="inferred from homology"/>
<feature type="binding site" evidence="7">
    <location>
        <position position="96"/>
    </location>
    <ligand>
        <name>a divalent metal cation</name>
        <dbReference type="ChEBI" id="CHEBI:60240"/>
    </ligand>
</feature>
<dbReference type="GO" id="GO:0046872">
    <property type="term" value="F:metal ion binding"/>
    <property type="evidence" value="ECO:0007669"/>
    <property type="project" value="UniProtKB-UniRule"/>
</dbReference>
<dbReference type="RefSeq" id="WP_281735738.1">
    <property type="nucleotide sequence ID" value="NZ_JAKETQ010000001.1"/>
</dbReference>
<dbReference type="Proteomes" id="UP001156140">
    <property type="component" value="Unassembled WGS sequence"/>
</dbReference>
<comment type="caution">
    <text evidence="9">The sequence shown here is derived from an EMBL/GenBank/DDBJ whole genome shotgun (WGS) entry which is preliminary data.</text>
</comment>
<evidence type="ECO:0000256" key="5">
    <source>
        <dbReference type="ARBA" id="ARBA00022741"/>
    </source>
</evidence>
<accession>A0AA41QLK8</accession>
<evidence type="ECO:0000259" key="8">
    <source>
        <dbReference type="Pfam" id="PF01975"/>
    </source>
</evidence>
<dbReference type="EC" id="3.1.3.5" evidence="7"/>
<dbReference type="Gene3D" id="3.40.1210.10">
    <property type="entry name" value="Survival protein SurE-like phosphatase/nucleotidase"/>
    <property type="match status" value="1"/>
</dbReference>
<dbReference type="GO" id="GO:0005737">
    <property type="term" value="C:cytoplasm"/>
    <property type="evidence" value="ECO:0007669"/>
    <property type="project" value="UniProtKB-SubCell"/>
</dbReference>
<dbReference type="NCBIfam" id="TIGR00087">
    <property type="entry name" value="surE"/>
    <property type="match status" value="1"/>
</dbReference>
<dbReference type="PANTHER" id="PTHR30457:SF12">
    <property type="entry name" value="5'_3'-NUCLEOTIDASE SURE"/>
    <property type="match status" value="1"/>
</dbReference>
<dbReference type="GO" id="GO:0008254">
    <property type="term" value="F:3'-nucleotidase activity"/>
    <property type="evidence" value="ECO:0007669"/>
    <property type="project" value="TreeGrafter"/>
</dbReference>
<dbReference type="AlphaFoldDB" id="A0AA41QLK8"/>
<evidence type="ECO:0000256" key="3">
    <source>
        <dbReference type="ARBA" id="ARBA00022490"/>
    </source>
</evidence>
<evidence type="ECO:0000313" key="9">
    <source>
        <dbReference type="EMBL" id="MCI0127110.1"/>
    </source>
</evidence>
<organism evidence="9 10">
    <name type="scientific">Paradevosia shaoguanensis</name>
    <dbReference type="NCBI Taxonomy" id="1335043"/>
    <lineage>
        <taxon>Bacteria</taxon>
        <taxon>Pseudomonadati</taxon>
        <taxon>Pseudomonadota</taxon>
        <taxon>Alphaproteobacteria</taxon>
        <taxon>Hyphomicrobiales</taxon>
        <taxon>Devosiaceae</taxon>
        <taxon>Paradevosia</taxon>
    </lineage>
</organism>
<comment type="subcellular location">
    <subcellularLocation>
        <location evidence="7">Cytoplasm</location>
    </subcellularLocation>
</comment>
<evidence type="ECO:0000256" key="6">
    <source>
        <dbReference type="ARBA" id="ARBA00022801"/>
    </source>
</evidence>
<dbReference type="Pfam" id="PF01975">
    <property type="entry name" value="SurE"/>
    <property type="match status" value="1"/>
</dbReference>
<feature type="binding site" evidence="7">
    <location>
        <position position="11"/>
    </location>
    <ligand>
        <name>a divalent metal cation</name>
        <dbReference type="ChEBI" id="CHEBI:60240"/>
    </ligand>
</feature>
<evidence type="ECO:0000256" key="7">
    <source>
        <dbReference type="HAMAP-Rule" id="MF_00060"/>
    </source>
</evidence>
<feature type="binding site" evidence="7">
    <location>
        <position position="10"/>
    </location>
    <ligand>
        <name>a divalent metal cation</name>
        <dbReference type="ChEBI" id="CHEBI:60240"/>
    </ligand>
</feature>
<comment type="similarity">
    <text evidence="2 7">Belongs to the SurE nucleotidase family.</text>
</comment>
<dbReference type="PANTHER" id="PTHR30457">
    <property type="entry name" value="5'-NUCLEOTIDASE SURE"/>
    <property type="match status" value="1"/>
</dbReference>
<dbReference type="GO" id="GO:0008253">
    <property type="term" value="F:5'-nucleotidase activity"/>
    <property type="evidence" value="ECO:0007669"/>
    <property type="project" value="UniProtKB-UniRule"/>
</dbReference>
<reference evidence="9" key="1">
    <citation type="submission" date="2022-03" db="EMBL/GenBank/DDBJ databases">
        <title>The complete genome sequence of a Methyloterrigena soli.</title>
        <authorList>
            <person name="Zi Z."/>
        </authorList>
    </citation>
    <scope>NUCLEOTIDE SEQUENCE</scope>
    <source>
        <strain evidence="9">M48</strain>
    </source>
</reference>
<evidence type="ECO:0000256" key="1">
    <source>
        <dbReference type="ARBA" id="ARBA00000815"/>
    </source>
</evidence>
<sequence>MSLRILLTNDDGVDAPGLQVLLGIARQLSDDVWVVAPDGNQSGAGHRFTFGRELSLDKRGERTFAVRGGSPADCVVAGMTFVLGEEPADLVLSGVNNGQNLGDIMHCSGTVAGAREGALQGAFGIALSQAVNYSAGLDIDWTNAQKYGVDVIRSLIEQKGARDTYYNVNFPFCPPAEVSGIRVVPHQRFSRSPMRYYPSDNAGKFFVAIPDTPRPLDKEADFHLLTHGDSITVTPLTLRQTDVETAARLDGQLPFTSLR</sequence>
<dbReference type="EMBL" id="JALAZD010000001">
    <property type="protein sequence ID" value="MCI0127110.1"/>
    <property type="molecule type" value="Genomic_DNA"/>
</dbReference>
<keyword evidence="4 7" id="KW-0479">Metal-binding</keyword>
<comment type="catalytic activity">
    <reaction evidence="1 7">
        <text>a ribonucleoside 5'-phosphate + H2O = a ribonucleoside + phosphate</text>
        <dbReference type="Rhea" id="RHEA:12484"/>
        <dbReference type="ChEBI" id="CHEBI:15377"/>
        <dbReference type="ChEBI" id="CHEBI:18254"/>
        <dbReference type="ChEBI" id="CHEBI:43474"/>
        <dbReference type="ChEBI" id="CHEBI:58043"/>
        <dbReference type="EC" id="3.1.3.5"/>
    </reaction>
</comment>
<dbReference type="SUPFAM" id="SSF64167">
    <property type="entry name" value="SurE-like"/>
    <property type="match status" value="1"/>
</dbReference>
<dbReference type="InterPro" id="IPR002828">
    <property type="entry name" value="SurE-like_Pase/nucleotidase"/>
</dbReference>
<keyword evidence="3 7" id="KW-0963">Cytoplasm</keyword>
<keyword evidence="5 7" id="KW-0547">Nucleotide-binding</keyword>
<dbReference type="GO" id="GO:0004309">
    <property type="term" value="F:exopolyphosphatase activity"/>
    <property type="evidence" value="ECO:0007669"/>
    <property type="project" value="TreeGrafter"/>
</dbReference>
<name>A0AA41QLK8_9HYPH</name>
<evidence type="ECO:0000313" key="10">
    <source>
        <dbReference type="Proteomes" id="UP001156140"/>
    </source>
</evidence>
<dbReference type="HAMAP" id="MF_00060">
    <property type="entry name" value="SurE"/>
    <property type="match status" value="1"/>
</dbReference>
<comment type="function">
    <text evidence="7">Nucleotidase that shows phosphatase activity on nucleoside 5'-monophosphates.</text>
</comment>
<dbReference type="InterPro" id="IPR030048">
    <property type="entry name" value="SurE"/>
</dbReference>
<keyword evidence="10" id="KW-1185">Reference proteome</keyword>
<evidence type="ECO:0000256" key="4">
    <source>
        <dbReference type="ARBA" id="ARBA00022723"/>
    </source>
</evidence>
<comment type="cofactor">
    <cofactor evidence="7">
        <name>a divalent metal cation</name>
        <dbReference type="ChEBI" id="CHEBI:60240"/>
    </cofactor>
    <text evidence="7">Binds 1 divalent metal cation per subunit.</text>
</comment>
<gene>
    <name evidence="7 9" type="primary">surE</name>
    <name evidence="9" type="ORF">ML536_09755</name>
</gene>
<dbReference type="InterPro" id="IPR036523">
    <property type="entry name" value="SurE-like_sf"/>
</dbReference>
<dbReference type="GO" id="GO:0000166">
    <property type="term" value="F:nucleotide binding"/>
    <property type="evidence" value="ECO:0007669"/>
    <property type="project" value="UniProtKB-KW"/>
</dbReference>
<feature type="binding site" evidence="7">
    <location>
        <position position="42"/>
    </location>
    <ligand>
        <name>a divalent metal cation</name>
        <dbReference type="ChEBI" id="CHEBI:60240"/>
    </ligand>
</feature>
<protein>
    <recommendedName>
        <fullName evidence="7">5'-nucleotidase SurE</fullName>
        <ecNumber evidence="7">3.1.3.5</ecNumber>
    </recommendedName>
    <alternativeName>
        <fullName evidence="7">Nucleoside 5'-monophosphate phosphohydrolase</fullName>
    </alternativeName>
</protein>
<feature type="domain" description="Survival protein SurE-like phosphatase/nucleotidase" evidence="8">
    <location>
        <begin position="5"/>
        <end position="186"/>
    </location>
</feature>
<keyword evidence="6 7" id="KW-0378">Hydrolase</keyword>